<evidence type="ECO:0000259" key="5">
    <source>
        <dbReference type="Pfam" id="PF10040"/>
    </source>
</evidence>
<proteinExistence type="predicted"/>
<dbReference type="GO" id="GO:0004519">
    <property type="term" value="F:endonuclease activity"/>
    <property type="evidence" value="ECO:0007669"/>
    <property type="project" value="UniProtKB-KW"/>
</dbReference>
<sequence>MVARLEIKLAAKEPLSNQMASVFQGVLMELLPEKYAAYLHESSLHPYSQHLEMKDKCWYWVINCLNQEATEIILMNVLMKKNSIMLKKQKLEVKFTEKRYSELGDKELLHNFYNEEKSRYLNLHFITPTAFKQAGKYLFYPDLRCMYQSCMNKYDAVVKDESMIDEETLEQLCENSRVIRYDLKSVPFHLEGIKIPAFIGKITIKLTGTQTLANFAHLLLQFGTYSGIGIKTAIGMGAVKILDEGRRRE</sequence>
<evidence type="ECO:0000256" key="3">
    <source>
        <dbReference type="ARBA" id="ARBA00022801"/>
    </source>
</evidence>
<dbReference type="NCBIfam" id="TIGR01877">
    <property type="entry name" value="cas_cas6"/>
    <property type="match status" value="1"/>
</dbReference>
<keyword evidence="4" id="KW-0051">Antiviral defense</keyword>
<dbReference type="Pfam" id="PF10040">
    <property type="entry name" value="CRISPR_Cas6"/>
    <property type="match status" value="1"/>
</dbReference>
<dbReference type="GO" id="GO:0051607">
    <property type="term" value="P:defense response to virus"/>
    <property type="evidence" value="ECO:0007669"/>
    <property type="project" value="UniProtKB-KW"/>
</dbReference>
<dbReference type="InterPro" id="IPR010156">
    <property type="entry name" value="CRISPR-assoc_prot_Cas6"/>
</dbReference>
<accession>A0A3E4LS44</accession>
<evidence type="ECO:0000313" key="7">
    <source>
        <dbReference type="Proteomes" id="UP000260793"/>
    </source>
</evidence>
<evidence type="ECO:0000256" key="2">
    <source>
        <dbReference type="ARBA" id="ARBA00022759"/>
    </source>
</evidence>
<protein>
    <submittedName>
        <fullName evidence="6">CRISPR-associated endoribonuclease Cas6</fullName>
    </submittedName>
</protein>
<organism evidence="6 7">
    <name type="scientific">[Ruminococcus] lactaris</name>
    <dbReference type="NCBI Taxonomy" id="46228"/>
    <lineage>
        <taxon>Bacteria</taxon>
        <taxon>Bacillati</taxon>
        <taxon>Bacillota</taxon>
        <taxon>Clostridia</taxon>
        <taxon>Lachnospirales</taxon>
        <taxon>Lachnospiraceae</taxon>
        <taxon>Mediterraneibacter</taxon>
    </lineage>
</organism>
<evidence type="ECO:0000313" key="6">
    <source>
        <dbReference type="EMBL" id="RGK40239.1"/>
    </source>
</evidence>
<dbReference type="RefSeq" id="WP_117688104.1">
    <property type="nucleotide sequence ID" value="NZ_CAUGJR010000047.1"/>
</dbReference>
<dbReference type="GO" id="GO:0016788">
    <property type="term" value="F:hydrolase activity, acting on ester bonds"/>
    <property type="evidence" value="ECO:0007669"/>
    <property type="project" value="InterPro"/>
</dbReference>
<dbReference type="CDD" id="cd21141">
    <property type="entry name" value="Cas6_III-like"/>
    <property type="match status" value="1"/>
</dbReference>
<dbReference type="Gene3D" id="3.30.70.1900">
    <property type="match status" value="1"/>
</dbReference>
<evidence type="ECO:0000256" key="1">
    <source>
        <dbReference type="ARBA" id="ARBA00022722"/>
    </source>
</evidence>
<dbReference type="AlphaFoldDB" id="A0A3E4LS44"/>
<reference evidence="6 7" key="1">
    <citation type="submission" date="2018-08" db="EMBL/GenBank/DDBJ databases">
        <title>A genome reference for cultivated species of the human gut microbiota.</title>
        <authorList>
            <person name="Zou Y."/>
            <person name="Xue W."/>
            <person name="Luo G."/>
        </authorList>
    </citation>
    <scope>NUCLEOTIDE SEQUENCE [LARGE SCALE GENOMIC DNA]</scope>
    <source>
        <strain evidence="6 7">TF11-7</strain>
    </source>
</reference>
<evidence type="ECO:0000256" key="4">
    <source>
        <dbReference type="ARBA" id="ARBA00023118"/>
    </source>
</evidence>
<keyword evidence="2" id="KW-0255">Endonuclease</keyword>
<keyword evidence="3" id="KW-0378">Hydrolase</keyword>
<gene>
    <name evidence="6" type="primary">cas6</name>
    <name evidence="6" type="ORF">DXD17_07090</name>
</gene>
<comment type="caution">
    <text evidence="6">The sequence shown here is derived from an EMBL/GenBank/DDBJ whole genome shotgun (WGS) entry which is preliminary data.</text>
</comment>
<dbReference type="InterPro" id="IPR019267">
    <property type="entry name" value="CRISPR-assoc_Cas6_C"/>
</dbReference>
<dbReference type="EMBL" id="QSQN01000015">
    <property type="protein sequence ID" value="RGK40239.1"/>
    <property type="molecule type" value="Genomic_DNA"/>
</dbReference>
<name>A0A3E4LS44_9FIRM</name>
<feature type="domain" description="CRISPR-associated protein Cas6 C-terminal" evidence="5">
    <location>
        <begin position="123"/>
        <end position="239"/>
    </location>
</feature>
<keyword evidence="1" id="KW-0540">Nuclease</keyword>
<dbReference type="Proteomes" id="UP000260793">
    <property type="component" value="Unassembled WGS sequence"/>
</dbReference>